<keyword evidence="5 6" id="KW-0472">Membrane</keyword>
<comment type="subcellular location">
    <subcellularLocation>
        <location evidence="1">Cell membrane</location>
        <topology evidence="1">Multi-pass membrane protein</topology>
    </subcellularLocation>
</comment>
<organism evidence="8 9">
    <name type="scientific">Streptomonospora halophila</name>
    <dbReference type="NCBI Taxonomy" id="427369"/>
    <lineage>
        <taxon>Bacteria</taxon>
        <taxon>Bacillati</taxon>
        <taxon>Actinomycetota</taxon>
        <taxon>Actinomycetes</taxon>
        <taxon>Streptosporangiales</taxon>
        <taxon>Nocardiopsidaceae</taxon>
        <taxon>Streptomonospora</taxon>
    </lineage>
</organism>
<dbReference type="PANTHER" id="PTHR35007:SF4">
    <property type="entry name" value="CONSERVED TRANSMEMBRANE PROTEIN-RELATED"/>
    <property type="match status" value="1"/>
</dbReference>
<gene>
    <name evidence="8" type="ORF">GCM10023224_50310</name>
</gene>
<feature type="transmembrane region" description="Helical" evidence="6">
    <location>
        <begin position="245"/>
        <end position="270"/>
    </location>
</feature>
<reference evidence="9" key="1">
    <citation type="journal article" date="2019" name="Int. J. Syst. Evol. Microbiol.">
        <title>The Global Catalogue of Microorganisms (GCM) 10K type strain sequencing project: providing services to taxonomists for standard genome sequencing and annotation.</title>
        <authorList>
            <consortium name="The Broad Institute Genomics Platform"/>
            <consortium name="The Broad Institute Genome Sequencing Center for Infectious Disease"/>
            <person name="Wu L."/>
            <person name="Ma J."/>
        </authorList>
    </citation>
    <scope>NUCLEOTIDE SEQUENCE [LARGE SCALE GENOMIC DNA]</scope>
    <source>
        <strain evidence="9">JCM 18123</strain>
    </source>
</reference>
<keyword evidence="3 6" id="KW-0812">Transmembrane</keyword>
<dbReference type="InterPro" id="IPR018076">
    <property type="entry name" value="T2SS_GspF_dom"/>
</dbReference>
<evidence type="ECO:0000256" key="5">
    <source>
        <dbReference type="ARBA" id="ARBA00023136"/>
    </source>
</evidence>
<evidence type="ECO:0000256" key="1">
    <source>
        <dbReference type="ARBA" id="ARBA00004651"/>
    </source>
</evidence>
<evidence type="ECO:0000256" key="3">
    <source>
        <dbReference type="ARBA" id="ARBA00022692"/>
    </source>
</evidence>
<keyword evidence="9" id="KW-1185">Reference proteome</keyword>
<accession>A0ABP9H168</accession>
<keyword evidence="2" id="KW-1003">Cell membrane</keyword>
<dbReference type="Pfam" id="PF00482">
    <property type="entry name" value="T2SSF"/>
    <property type="match status" value="1"/>
</dbReference>
<name>A0ABP9H168_9ACTN</name>
<dbReference type="EMBL" id="BAABIK010000052">
    <property type="protein sequence ID" value="GAA4958273.1"/>
    <property type="molecule type" value="Genomic_DNA"/>
</dbReference>
<dbReference type="RefSeq" id="WP_345559416.1">
    <property type="nucleotide sequence ID" value="NZ_BAABIK010000052.1"/>
</dbReference>
<evidence type="ECO:0000313" key="9">
    <source>
        <dbReference type="Proteomes" id="UP001499993"/>
    </source>
</evidence>
<sequence length="285" mass="29564">MSTYTSVALSTPTHVHLLAALLSDPVPAATQWLAERADWLLGLGAAGLVAVGLTPATEVVRLRALKAFGGRLGGRARHRTRAVQLASRLRERLRFAAGRVQSRRRGAAVELCRVLAAELRAGRDPGTAVIAAVGELDAESERELAPLTAAARSGQDPVPELLALAKARGSGGLGQLAACWRVATNTGAGLADVVDRLSVSLTADEALRREVGAQLAGPRATAVMLSVLPVLGLGMATALGGSPLAFLFTTPVGLLCLVVGLLLDAAGLFWTHRMARRVLTETGMA</sequence>
<keyword evidence="4 6" id="KW-1133">Transmembrane helix</keyword>
<proteinExistence type="predicted"/>
<evidence type="ECO:0000313" key="8">
    <source>
        <dbReference type="EMBL" id="GAA4958273.1"/>
    </source>
</evidence>
<feature type="domain" description="Type II secretion system protein GspF" evidence="7">
    <location>
        <begin position="112"/>
        <end position="235"/>
    </location>
</feature>
<dbReference type="Proteomes" id="UP001499993">
    <property type="component" value="Unassembled WGS sequence"/>
</dbReference>
<comment type="caution">
    <text evidence="8">The sequence shown here is derived from an EMBL/GenBank/DDBJ whole genome shotgun (WGS) entry which is preliminary data.</text>
</comment>
<evidence type="ECO:0000259" key="7">
    <source>
        <dbReference type="Pfam" id="PF00482"/>
    </source>
</evidence>
<dbReference type="PANTHER" id="PTHR35007">
    <property type="entry name" value="INTEGRAL MEMBRANE PROTEIN-RELATED"/>
    <property type="match status" value="1"/>
</dbReference>
<protein>
    <recommendedName>
        <fullName evidence="7">Type II secretion system protein GspF domain-containing protein</fullName>
    </recommendedName>
</protein>
<evidence type="ECO:0000256" key="4">
    <source>
        <dbReference type="ARBA" id="ARBA00022989"/>
    </source>
</evidence>
<evidence type="ECO:0000256" key="6">
    <source>
        <dbReference type="SAM" id="Phobius"/>
    </source>
</evidence>
<evidence type="ECO:0000256" key="2">
    <source>
        <dbReference type="ARBA" id="ARBA00022475"/>
    </source>
</evidence>
<feature type="transmembrane region" description="Helical" evidence="6">
    <location>
        <begin position="220"/>
        <end position="239"/>
    </location>
</feature>
<feature type="transmembrane region" description="Helical" evidence="6">
    <location>
        <begin position="39"/>
        <end position="56"/>
    </location>
</feature>